<evidence type="ECO:0000313" key="1">
    <source>
        <dbReference type="EMBL" id="GJE62318.1"/>
    </source>
</evidence>
<reference evidence="1" key="2">
    <citation type="submission" date="2021-08" db="EMBL/GenBank/DDBJ databases">
        <authorList>
            <person name="Tani A."/>
            <person name="Ola A."/>
            <person name="Ogura Y."/>
            <person name="Katsura K."/>
            <person name="Hayashi T."/>
        </authorList>
    </citation>
    <scope>NUCLEOTIDE SEQUENCE</scope>
    <source>
        <strain evidence="1">DSM 23632</strain>
    </source>
</reference>
<keyword evidence="2" id="KW-1185">Reference proteome</keyword>
<comment type="caution">
    <text evidence="1">The sequence shown here is derived from an EMBL/GenBank/DDBJ whole genome shotgun (WGS) entry which is preliminary data.</text>
</comment>
<sequence length="75" mass="7430">MAMGSIGEAFLAASSFLGLGSLRLGADGAMTSTLSEDAFSHGAVATLPAIAAFAPGESYFEAVAQALDQAGYLDA</sequence>
<protein>
    <submittedName>
        <fullName evidence="1">Uncharacterized protein</fullName>
    </submittedName>
</protein>
<dbReference type="EMBL" id="BPRB01000307">
    <property type="protein sequence ID" value="GJE62318.1"/>
    <property type="molecule type" value="Genomic_DNA"/>
</dbReference>
<dbReference type="RefSeq" id="WP_238184955.1">
    <property type="nucleotide sequence ID" value="NZ_BPRB01000307.1"/>
</dbReference>
<dbReference type="Proteomes" id="UP001055057">
    <property type="component" value="Unassembled WGS sequence"/>
</dbReference>
<gene>
    <name evidence="1" type="ORF">MPOCJGCO_4451</name>
</gene>
<name>A0ABQ4U7H6_9HYPH</name>
<evidence type="ECO:0000313" key="2">
    <source>
        <dbReference type="Proteomes" id="UP001055057"/>
    </source>
</evidence>
<proteinExistence type="predicted"/>
<accession>A0ABQ4U7H6</accession>
<organism evidence="1 2">
    <name type="scientific">Methylobacterium trifolii</name>
    <dbReference type="NCBI Taxonomy" id="1003092"/>
    <lineage>
        <taxon>Bacteria</taxon>
        <taxon>Pseudomonadati</taxon>
        <taxon>Pseudomonadota</taxon>
        <taxon>Alphaproteobacteria</taxon>
        <taxon>Hyphomicrobiales</taxon>
        <taxon>Methylobacteriaceae</taxon>
        <taxon>Methylobacterium</taxon>
    </lineage>
</organism>
<reference evidence="1" key="1">
    <citation type="journal article" date="2021" name="Front. Microbiol.">
        <title>Comprehensive Comparative Genomics and Phenotyping of Methylobacterium Species.</title>
        <authorList>
            <person name="Alessa O."/>
            <person name="Ogura Y."/>
            <person name="Fujitani Y."/>
            <person name="Takami H."/>
            <person name="Hayashi T."/>
            <person name="Sahin N."/>
            <person name="Tani A."/>
        </authorList>
    </citation>
    <scope>NUCLEOTIDE SEQUENCE</scope>
    <source>
        <strain evidence="1">DSM 23632</strain>
    </source>
</reference>